<organism evidence="2 3">
    <name type="scientific">Dyella telluris</name>
    <dbReference type="NCBI Taxonomy" id="2763498"/>
    <lineage>
        <taxon>Bacteria</taxon>
        <taxon>Pseudomonadati</taxon>
        <taxon>Pseudomonadota</taxon>
        <taxon>Gammaproteobacteria</taxon>
        <taxon>Lysobacterales</taxon>
        <taxon>Rhodanobacteraceae</taxon>
        <taxon>Dyella</taxon>
    </lineage>
</organism>
<reference evidence="2 3" key="1">
    <citation type="submission" date="2020-08" db="EMBL/GenBank/DDBJ databases">
        <title>Dyella sp. G9 isolated from forest soil.</title>
        <authorList>
            <person name="Fu J."/>
            <person name="Qiu L."/>
        </authorList>
    </citation>
    <scope>NUCLEOTIDE SEQUENCE [LARGE SCALE GENOMIC DNA]</scope>
    <source>
        <strain evidence="2 3">G9</strain>
    </source>
</reference>
<dbReference type="Proteomes" id="UP000515873">
    <property type="component" value="Chromosome"/>
</dbReference>
<evidence type="ECO:0000256" key="1">
    <source>
        <dbReference type="SAM" id="Phobius"/>
    </source>
</evidence>
<accession>A0A7G8Q621</accession>
<evidence type="ECO:0000313" key="3">
    <source>
        <dbReference type="Proteomes" id="UP000515873"/>
    </source>
</evidence>
<dbReference type="KEGG" id="dtl:H8F01_03440"/>
<feature type="transmembrane region" description="Helical" evidence="1">
    <location>
        <begin position="34"/>
        <end position="52"/>
    </location>
</feature>
<dbReference type="RefSeq" id="WP_187057686.1">
    <property type="nucleotide sequence ID" value="NZ_CP060412.1"/>
</dbReference>
<sequence>MAILLFGVALDLAWHIFPDAPGIEAMRHSDTLALAAWIGCGVLAIMTVFLLSVRPRLGYLTLVALAACYVPVSLAVWRQFAVLSYWASLAAMSLATYALFGARAEAKDEDANAPDR</sequence>
<dbReference type="AlphaFoldDB" id="A0A7G8Q621"/>
<gene>
    <name evidence="2" type="ORF">H8F01_03440</name>
</gene>
<keyword evidence="3" id="KW-1185">Reference proteome</keyword>
<keyword evidence="1" id="KW-0812">Transmembrane</keyword>
<name>A0A7G8Q621_9GAMM</name>
<dbReference type="EMBL" id="CP060412">
    <property type="protein sequence ID" value="QNK02229.1"/>
    <property type="molecule type" value="Genomic_DNA"/>
</dbReference>
<keyword evidence="1" id="KW-0472">Membrane</keyword>
<feature type="transmembrane region" description="Helical" evidence="1">
    <location>
        <begin position="59"/>
        <end position="77"/>
    </location>
</feature>
<protein>
    <submittedName>
        <fullName evidence="2">Uncharacterized protein</fullName>
    </submittedName>
</protein>
<proteinExistence type="predicted"/>
<feature type="transmembrane region" description="Helical" evidence="1">
    <location>
        <begin position="83"/>
        <end position="100"/>
    </location>
</feature>
<evidence type="ECO:0000313" key="2">
    <source>
        <dbReference type="EMBL" id="QNK02229.1"/>
    </source>
</evidence>
<keyword evidence="1" id="KW-1133">Transmembrane helix</keyword>